<name>A0A645A4U8_9ZZZZ</name>
<dbReference type="Gene3D" id="3.40.50.300">
    <property type="entry name" value="P-loop containing nucleotide triphosphate hydrolases"/>
    <property type="match status" value="1"/>
</dbReference>
<dbReference type="InterPro" id="IPR027417">
    <property type="entry name" value="P-loop_NTPase"/>
</dbReference>
<organism evidence="1">
    <name type="scientific">bioreactor metagenome</name>
    <dbReference type="NCBI Taxonomy" id="1076179"/>
    <lineage>
        <taxon>unclassified sequences</taxon>
        <taxon>metagenomes</taxon>
        <taxon>ecological metagenomes</taxon>
    </lineage>
</organism>
<sequence>MNYVKARVVGNTKNIYTPVTDGSSVSLAEAEQVNEALGLADVKNKLPAGYIEMYEGENRITIPVHFNSHFLIGPEGAHLNISGISGLASKTSYAMFLMKAIQDQYLHCQPDDSVAFVMLNVKGRDLLAIDEFNDKDDLEKEIFPVYDLLQLEKKPFENVKYFYPYSKDIAPTTYAHTEDVKSQMSLNKAVQYKYVFEDDKESIDLLFANIDDPQETMESIVNYIVTGQGKFNGITEWAELLKTVSEYAQAGNKEVDKNISVLSWRKFYRLLNKSYEKNKSLFANRCCVPQEVQLKKSIQEIQKNDVFVIDVAKLDEETQGFVFGDVMRAIYDLKLGTTDRQEKDIPSKVVIFIDELNKYASKEVPKSSPILRQILDITERGRSLGIILFAAEQFKSDIHDRVKGNCSTHAYGRTNVIEISKPDFQYVPPVYKSMLTRLKQGEYIIQNPVFRSLLNIKFPKPIYKQFKNG</sequence>
<dbReference type="PANTHER" id="PTHR30121:SF6">
    <property type="entry name" value="SLR6007 PROTEIN"/>
    <property type="match status" value="1"/>
</dbReference>
<dbReference type="InterPro" id="IPR051162">
    <property type="entry name" value="T4SS_component"/>
</dbReference>
<evidence type="ECO:0008006" key="2">
    <source>
        <dbReference type="Google" id="ProtNLM"/>
    </source>
</evidence>
<reference evidence="1" key="1">
    <citation type="submission" date="2019-08" db="EMBL/GenBank/DDBJ databases">
        <authorList>
            <person name="Kucharzyk K."/>
            <person name="Murdoch R.W."/>
            <person name="Higgins S."/>
            <person name="Loffler F."/>
        </authorList>
    </citation>
    <scope>NUCLEOTIDE SEQUENCE</scope>
</reference>
<evidence type="ECO:0000313" key="1">
    <source>
        <dbReference type="EMBL" id="MPM47281.1"/>
    </source>
</evidence>
<protein>
    <recommendedName>
        <fullName evidence="2">ATP-binding protein</fullName>
    </recommendedName>
</protein>
<dbReference type="SUPFAM" id="SSF52540">
    <property type="entry name" value="P-loop containing nucleoside triphosphate hydrolases"/>
    <property type="match status" value="1"/>
</dbReference>
<comment type="caution">
    <text evidence="1">The sequence shown here is derived from an EMBL/GenBank/DDBJ whole genome shotgun (WGS) entry which is preliminary data.</text>
</comment>
<gene>
    <name evidence="1" type="ORF">SDC9_93989</name>
</gene>
<proteinExistence type="predicted"/>
<dbReference type="PANTHER" id="PTHR30121">
    <property type="entry name" value="UNCHARACTERIZED PROTEIN YJGR-RELATED"/>
    <property type="match status" value="1"/>
</dbReference>
<dbReference type="AlphaFoldDB" id="A0A645A4U8"/>
<accession>A0A645A4U8</accession>
<dbReference type="EMBL" id="VSSQ01011618">
    <property type="protein sequence ID" value="MPM47281.1"/>
    <property type="molecule type" value="Genomic_DNA"/>
</dbReference>